<keyword evidence="1" id="KW-0489">Methyltransferase</keyword>
<sequence>MRSFFNVRTDCNETRGRILSNSESTIHASHELDGDTGKLEKYYADWASRYDDDVRSEEYGGPAAIASMALMMAESYLGRSPKTVRVLDAGCGTGLAGIELKAKGFSKIDGFDLSEEMCDIARETGVYDKLAANVDLNVEAEPVFEEKYDLVVCCGVFTLGHVEPVGLRRLASYLNDGGYLVASTRKSYYDGSDFESETARIEADGILERVSTLKDAVYIAEEGAHYWIYRKGAKAS</sequence>
<keyword evidence="2" id="KW-1185">Reference proteome</keyword>
<dbReference type="GO" id="GO:0032259">
    <property type="term" value="P:methylation"/>
    <property type="evidence" value="ECO:0007669"/>
    <property type="project" value="UniProtKB-KW"/>
</dbReference>
<reference evidence="1 2" key="1">
    <citation type="submission" date="2019-03" db="EMBL/GenBank/DDBJ databases">
        <title>Jiella endophytica sp. nov., a novel endophytic bacterium isolated from root of Ficus microcarpa Linn. f.</title>
        <authorList>
            <person name="Tuo L."/>
        </authorList>
    </citation>
    <scope>NUCLEOTIDE SEQUENCE [LARGE SCALE GENOMIC DNA]</scope>
    <source>
        <strain evidence="1 2">CBS5Q-3</strain>
    </source>
</reference>
<dbReference type="InterPro" id="IPR029063">
    <property type="entry name" value="SAM-dependent_MTases_sf"/>
</dbReference>
<evidence type="ECO:0000313" key="2">
    <source>
        <dbReference type="Proteomes" id="UP000298179"/>
    </source>
</evidence>
<dbReference type="Pfam" id="PF13489">
    <property type="entry name" value="Methyltransf_23"/>
    <property type="match status" value="1"/>
</dbReference>
<name>A0A4Y8REI5_9HYPH</name>
<keyword evidence="1" id="KW-0808">Transferase</keyword>
<accession>A0A4Y8REI5</accession>
<evidence type="ECO:0000313" key="1">
    <source>
        <dbReference type="EMBL" id="TFF19886.1"/>
    </source>
</evidence>
<dbReference type="SUPFAM" id="SSF53335">
    <property type="entry name" value="S-adenosyl-L-methionine-dependent methyltransferases"/>
    <property type="match status" value="1"/>
</dbReference>
<protein>
    <submittedName>
        <fullName evidence="1">Class I SAM-dependent methyltransferase</fullName>
    </submittedName>
</protein>
<dbReference type="CDD" id="cd02440">
    <property type="entry name" value="AdoMet_MTases"/>
    <property type="match status" value="1"/>
</dbReference>
<dbReference type="Gene3D" id="3.40.50.150">
    <property type="entry name" value="Vaccinia Virus protein VP39"/>
    <property type="match status" value="1"/>
</dbReference>
<proteinExistence type="predicted"/>
<dbReference type="OrthoDB" id="9807911at2"/>
<organism evidence="1 2">
    <name type="scientific">Jiella endophytica</name>
    <dbReference type="NCBI Taxonomy" id="2558362"/>
    <lineage>
        <taxon>Bacteria</taxon>
        <taxon>Pseudomonadati</taxon>
        <taxon>Pseudomonadota</taxon>
        <taxon>Alphaproteobacteria</taxon>
        <taxon>Hyphomicrobiales</taxon>
        <taxon>Aurantimonadaceae</taxon>
        <taxon>Jiella</taxon>
    </lineage>
</organism>
<dbReference type="Proteomes" id="UP000298179">
    <property type="component" value="Unassembled WGS sequence"/>
</dbReference>
<dbReference type="AlphaFoldDB" id="A0A4Y8REI5"/>
<dbReference type="PANTHER" id="PTHR43464">
    <property type="entry name" value="METHYLTRANSFERASE"/>
    <property type="match status" value="1"/>
</dbReference>
<comment type="caution">
    <text evidence="1">The sequence shown here is derived from an EMBL/GenBank/DDBJ whole genome shotgun (WGS) entry which is preliminary data.</text>
</comment>
<dbReference type="EMBL" id="SOZD01000006">
    <property type="protein sequence ID" value="TFF19886.1"/>
    <property type="molecule type" value="Genomic_DNA"/>
</dbReference>
<dbReference type="GO" id="GO:0010420">
    <property type="term" value="F:polyprenyldihydroxybenzoate methyltransferase activity"/>
    <property type="evidence" value="ECO:0007669"/>
    <property type="project" value="TreeGrafter"/>
</dbReference>
<dbReference type="PANTHER" id="PTHR43464:SF23">
    <property type="entry name" value="JUVENILE HORMONE ACID O-METHYLTRANSFERASE"/>
    <property type="match status" value="1"/>
</dbReference>
<gene>
    <name evidence="1" type="ORF">E3C22_19690</name>
</gene>